<dbReference type="Proteomes" id="UP001066276">
    <property type="component" value="Chromosome 7"/>
</dbReference>
<accession>A0AAV7PXF1</accession>
<dbReference type="EMBL" id="JANPWB010000011">
    <property type="protein sequence ID" value="KAJ1131665.1"/>
    <property type="molecule type" value="Genomic_DNA"/>
</dbReference>
<organism evidence="1 2">
    <name type="scientific">Pleurodeles waltl</name>
    <name type="common">Iberian ribbed newt</name>
    <dbReference type="NCBI Taxonomy" id="8319"/>
    <lineage>
        <taxon>Eukaryota</taxon>
        <taxon>Metazoa</taxon>
        <taxon>Chordata</taxon>
        <taxon>Craniata</taxon>
        <taxon>Vertebrata</taxon>
        <taxon>Euteleostomi</taxon>
        <taxon>Amphibia</taxon>
        <taxon>Batrachia</taxon>
        <taxon>Caudata</taxon>
        <taxon>Salamandroidea</taxon>
        <taxon>Salamandridae</taxon>
        <taxon>Pleurodelinae</taxon>
        <taxon>Pleurodeles</taxon>
    </lineage>
</organism>
<keyword evidence="2" id="KW-1185">Reference proteome</keyword>
<sequence length="161" mass="17109">MRRAGPLALVLSRSLSRSSWTCKREKTNNKENDVVTGALVGSASVNKRRARRLRLPSQGWPRDVIRRRDPGSTNSASGATALLQPIGCDFVTGWGAGSLPLPHPHPHSHSPWPGGATISGSRLIGVAPSIRHAPTSGANNNGAWCLLAPLPQSFCKIVGVR</sequence>
<evidence type="ECO:0008006" key="3">
    <source>
        <dbReference type="Google" id="ProtNLM"/>
    </source>
</evidence>
<dbReference type="AlphaFoldDB" id="A0AAV7PXF1"/>
<name>A0AAV7PXF1_PLEWA</name>
<evidence type="ECO:0000313" key="2">
    <source>
        <dbReference type="Proteomes" id="UP001066276"/>
    </source>
</evidence>
<protein>
    <recommendedName>
        <fullName evidence="3">Secreted protein</fullName>
    </recommendedName>
</protein>
<proteinExistence type="predicted"/>
<evidence type="ECO:0000313" key="1">
    <source>
        <dbReference type="EMBL" id="KAJ1131665.1"/>
    </source>
</evidence>
<gene>
    <name evidence="1" type="ORF">NDU88_010000</name>
</gene>
<reference evidence="1" key="1">
    <citation type="journal article" date="2022" name="bioRxiv">
        <title>Sequencing and chromosome-scale assembly of the giantPleurodeles waltlgenome.</title>
        <authorList>
            <person name="Brown T."/>
            <person name="Elewa A."/>
            <person name="Iarovenko S."/>
            <person name="Subramanian E."/>
            <person name="Araus A.J."/>
            <person name="Petzold A."/>
            <person name="Susuki M."/>
            <person name="Suzuki K.-i.T."/>
            <person name="Hayashi T."/>
            <person name="Toyoda A."/>
            <person name="Oliveira C."/>
            <person name="Osipova E."/>
            <person name="Leigh N.D."/>
            <person name="Simon A."/>
            <person name="Yun M.H."/>
        </authorList>
    </citation>
    <scope>NUCLEOTIDE SEQUENCE</scope>
    <source>
        <strain evidence="1">20211129_DDA</strain>
        <tissue evidence="1">Liver</tissue>
    </source>
</reference>
<comment type="caution">
    <text evidence="1">The sequence shown here is derived from an EMBL/GenBank/DDBJ whole genome shotgun (WGS) entry which is preliminary data.</text>
</comment>